<proteinExistence type="predicted"/>
<protein>
    <submittedName>
        <fullName evidence="1">Uncharacterized protein</fullName>
    </submittedName>
</protein>
<dbReference type="EMBL" id="AOSK01000111">
    <property type="protein sequence ID" value="EYD74488.1"/>
    <property type="molecule type" value="Genomic_DNA"/>
</dbReference>
<reference evidence="1 2" key="1">
    <citation type="submission" date="2013-02" db="EMBL/GenBank/DDBJ databases">
        <authorList>
            <person name="Fiebig A."/>
            <person name="Goeker M."/>
            <person name="Klenk H.-P.P."/>
        </authorList>
    </citation>
    <scope>NUCLEOTIDE SEQUENCE [LARGE SCALE GENOMIC DNA]</scope>
    <source>
        <strain evidence="1 2">DSM 19309</strain>
    </source>
</reference>
<comment type="caution">
    <text evidence="1">The sequence shown here is derived from an EMBL/GenBank/DDBJ whole genome shotgun (WGS) entry which is preliminary data.</text>
</comment>
<dbReference type="AlphaFoldDB" id="A0A017HK09"/>
<accession>A0A017HK09</accession>
<evidence type="ECO:0000313" key="1">
    <source>
        <dbReference type="EMBL" id="EYD74488.1"/>
    </source>
</evidence>
<dbReference type="Proteomes" id="UP000019666">
    <property type="component" value="Unassembled WGS sequence"/>
</dbReference>
<evidence type="ECO:0000313" key="2">
    <source>
        <dbReference type="Proteomes" id="UP000019666"/>
    </source>
</evidence>
<sequence length="84" mass="9789">MAYRPLNRARLLEIAPSDRLAFLEAAKREIDADIVRLQTGKMRIWSGRSRRYHLQLLFSRRQKLAALAQEAGYGDWTLEPTETM</sequence>
<keyword evidence="2" id="KW-1185">Reference proteome</keyword>
<dbReference type="HOGENOM" id="CLU_2525487_0_0_5"/>
<dbReference type="RefSeq" id="WP_037282189.1">
    <property type="nucleotide sequence ID" value="NZ_KK088604.1"/>
</dbReference>
<name>A0A017HK09_9RHOB</name>
<gene>
    <name evidence="1" type="ORF">Rumeso_03784</name>
</gene>
<organism evidence="1 2">
    <name type="scientific">Rubellimicrobium mesophilum DSM 19309</name>
    <dbReference type="NCBI Taxonomy" id="442562"/>
    <lineage>
        <taxon>Bacteria</taxon>
        <taxon>Pseudomonadati</taxon>
        <taxon>Pseudomonadota</taxon>
        <taxon>Alphaproteobacteria</taxon>
        <taxon>Rhodobacterales</taxon>
        <taxon>Roseobacteraceae</taxon>
        <taxon>Rubellimicrobium</taxon>
    </lineage>
</organism>